<dbReference type="Gene3D" id="3.30.360.10">
    <property type="entry name" value="Dihydrodipicolinate Reductase, domain 2"/>
    <property type="match status" value="1"/>
</dbReference>
<dbReference type="EMBL" id="BAABDD010000031">
    <property type="protein sequence ID" value="GAA3760719.1"/>
    <property type="molecule type" value="Genomic_DNA"/>
</dbReference>
<sequence length="331" mass="35586">MSTEPTPIRWGIMGTGGIAARFVEGLRLVPGAEVVAVGSRAQATAEQFGEQWGIARRHGDYTSLATDDEVDVVYVATPHPGHHEASLLCLKAGRHVLCEKPLAMNATQAEEMIEAARSGERFLMEGMWTRCQPAMVEIARMVHSGEIGEVTTVTATFGERFPYDPHSRWFAPELGGGALLDLGVYPVALASMLLGEPTVLSAQAVRAPTGVDAQTGIVLTGANGGLATLTCSMVGRLPLRATIAGTEATIEVTDWIHPTEFVVHRRDEEPQTLRFPREGNGFEYEGAHVGAMIAQGALESPLMSWQESLSIARTLDTVREQIGLRYPEGVG</sequence>
<protein>
    <submittedName>
        <fullName evidence="5">Gfo/Idh/MocA family oxidoreductase</fullName>
    </submittedName>
</protein>
<dbReference type="Pfam" id="PF01408">
    <property type="entry name" value="GFO_IDH_MocA"/>
    <property type="match status" value="1"/>
</dbReference>
<dbReference type="RefSeq" id="WP_344975583.1">
    <property type="nucleotide sequence ID" value="NZ_BAABDD010000031.1"/>
</dbReference>
<dbReference type="Proteomes" id="UP001500908">
    <property type="component" value="Unassembled WGS sequence"/>
</dbReference>
<proteinExistence type="inferred from homology"/>
<gene>
    <name evidence="5" type="ORF">GCM10022402_43210</name>
</gene>
<keyword evidence="6" id="KW-1185">Reference proteome</keyword>
<dbReference type="SUPFAM" id="SSF55347">
    <property type="entry name" value="Glyceraldehyde-3-phosphate dehydrogenase-like, C-terminal domain"/>
    <property type="match status" value="1"/>
</dbReference>
<evidence type="ECO:0000259" key="3">
    <source>
        <dbReference type="Pfam" id="PF01408"/>
    </source>
</evidence>
<feature type="domain" description="Gfo/Idh/MocA-like oxidoreductase N-terminal" evidence="3">
    <location>
        <begin position="8"/>
        <end position="125"/>
    </location>
</feature>
<feature type="domain" description="GFO/IDH/MocA-like oxidoreductase" evidence="4">
    <location>
        <begin position="137"/>
        <end position="251"/>
    </location>
</feature>
<accession>A0ABP7GAQ7</accession>
<dbReference type="InterPro" id="IPR000683">
    <property type="entry name" value="Gfo/Idh/MocA-like_OxRdtase_N"/>
</dbReference>
<keyword evidence="2" id="KW-0560">Oxidoreductase</keyword>
<dbReference type="PANTHER" id="PTHR22604">
    <property type="entry name" value="OXIDOREDUCTASES"/>
    <property type="match status" value="1"/>
</dbReference>
<reference evidence="6" key="1">
    <citation type="journal article" date="2019" name="Int. J. Syst. Evol. Microbiol.">
        <title>The Global Catalogue of Microorganisms (GCM) 10K type strain sequencing project: providing services to taxonomists for standard genome sequencing and annotation.</title>
        <authorList>
            <consortium name="The Broad Institute Genomics Platform"/>
            <consortium name="The Broad Institute Genome Sequencing Center for Infectious Disease"/>
            <person name="Wu L."/>
            <person name="Ma J."/>
        </authorList>
    </citation>
    <scope>NUCLEOTIDE SEQUENCE [LARGE SCALE GENOMIC DNA]</scope>
    <source>
        <strain evidence="6">JCM 17137</strain>
    </source>
</reference>
<evidence type="ECO:0000313" key="5">
    <source>
        <dbReference type="EMBL" id="GAA3760719.1"/>
    </source>
</evidence>
<dbReference type="InterPro" id="IPR036291">
    <property type="entry name" value="NAD(P)-bd_dom_sf"/>
</dbReference>
<dbReference type="InterPro" id="IPR050984">
    <property type="entry name" value="Gfo/Idh/MocA_domain"/>
</dbReference>
<evidence type="ECO:0000256" key="2">
    <source>
        <dbReference type="ARBA" id="ARBA00023002"/>
    </source>
</evidence>
<evidence type="ECO:0000259" key="4">
    <source>
        <dbReference type="Pfam" id="PF22725"/>
    </source>
</evidence>
<dbReference type="PANTHER" id="PTHR22604:SF105">
    <property type="entry name" value="TRANS-1,2-DIHYDROBENZENE-1,2-DIOL DEHYDROGENASE"/>
    <property type="match status" value="1"/>
</dbReference>
<organism evidence="5 6">
    <name type="scientific">Salinactinospora qingdaonensis</name>
    <dbReference type="NCBI Taxonomy" id="702744"/>
    <lineage>
        <taxon>Bacteria</taxon>
        <taxon>Bacillati</taxon>
        <taxon>Actinomycetota</taxon>
        <taxon>Actinomycetes</taxon>
        <taxon>Streptosporangiales</taxon>
        <taxon>Nocardiopsidaceae</taxon>
        <taxon>Salinactinospora</taxon>
    </lineage>
</organism>
<dbReference type="Gene3D" id="3.40.50.720">
    <property type="entry name" value="NAD(P)-binding Rossmann-like Domain"/>
    <property type="match status" value="1"/>
</dbReference>
<name>A0ABP7GAQ7_9ACTN</name>
<comment type="caution">
    <text evidence="5">The sequence shown here is derived from an EMBL/GenBank/DDBJ whole genome shotgun (WGS) entry which is preliminary data.</text>
</comment>
<evidence type="ECO:0000256" key="1">
    <source>
        <dbReference type="ARBA" id="ARBA00010928"/>
    </source>
</evidence>
<comment type="similarity">
    <text evidence="1">Belongs to the Gfo/Idh/MocA family.</text>
</comment>
<dbReference type="InterPro" id="IPR055170">
    <property type="entry name" value="GFO_IDH_MocA-like_dom"/>
</dbReference>
<dbReference type="Pfam" id="PF22725">
    <property type="entry name" value="GFO_IDH_MocA_C3"/>
    <property type="match status" value="1"/>
</dbReference>
<evidence type="ECO:0000313" key="6">
    <source>
        <dbReference type="Proteomes" id="UP001500908"/>
    </source>
</evidence>
<dbReference type="SUPFAM" id="SSF51735">
    <property type="entry name" value="NAD(P)-binding Rossmann-fold domains"/>
    <property type="match status" value="1"/>
</dbReference>